<proteinExistence type="inferred from homology"/>
<comment type="caution">
    <text evidence="2">The sequence shown here is derived from an EMBL/GenBank/DDBJ whole genome shotgun (WGS) entry which is preliminary data.</text>
</comment>
<dbReference type="InterPro" id="IPR019405">
    <property type="entry name" value="Lactonase_7-beta_prop"/>
</dbReference>
<evidence type="ECO:0000313" key="3">
    <source>
        <dbReference type="Proteomes" id="UP001580346"/>
    </source>
</evidence>
<name>A0ABV5AYH9_9BACL</name>
<keyword evidence="3" id="KW-1185">Reference proteome</keyword>
<accession>A0ABV5AYH9</accession>
<dbReference type="RefSeq" id="WP_375357545.1">
    <property type="nucleotide sequence ID" value="NZ_JBHHMI010000028.1"/>
</dbReference>
<dbReference type="InterPro" id="IPR050282">
    <property type="entry name" value="Cycloisomerase_2"/>
</dbReference>
<dbReference type="Proteomes" id="UP001580346">
    <property type="component" value="Unassembled WGS sequence"/>
</dbReference>
<dbReference type="EMBL" id="JBHHMI010000028">
    <property type="protein sequence ID" value="MFB5269271.1"/>
    <property type="molecule type" value="Genomic_DNA"/>
</dbReference>
<organism evidence="2 3">
    <name type="scientific">Paenibacillus enshidis</name>
    <dbReference type="NCBI Taxonomy" id="1458439"/>
    <lineage>
        <taxon>Bacteria</taxon>
        <taxon>Bacillati</taxon>
        <taxon>Bacillota</taxon>
        <taxon>Bacilli</taxon>
        <taxon>Bacillales</taxon>
        <taxon>Paenibacillaceae</taxon>
        <taxon>Paenibacillus</taxon>
    </lineage>
</organism>
<dbReference type="InterPro" id="IPR011048">
    <property type="entry name" value="Haem_d1_sf"/>
</dbReference>
<comment type="similarity">
    <text evidence="1">Belongs to the cycloisomerase 2 family.</text>
</comment>
<sequence length="362" mass="39025">MEQKQEYLFYTGTYASRTETGIFLCALDGESGEMRIVSGTEGIERPSFLALSPDGSCLYAVSETAEGHLYAYAVDTGTGELHMQDRQATEGADPCYVSVTSDGRYVLASNYSGGNAVVYGILPDSGLGNLLAQVKHSGSGIRKDRQEGPHPHSIVPDPSGRYVMICDLGLDQIVVYRLEEGKLVTHREAELPPGSGPRHLVFHPTHKFAYVANELNNTVTAFIYNEQTGDLQPLQHLSILPEGVAVQDNTAADIRVTPCGRYLYVSNRGHNSIAAFRIDQDSGKLAAIDWVETAGATPRNFNLLPGGYLIAANQDGGNLVSFSIDGDSGRLQHTGYVLEIPGPVCIEPVQKPANAKSFANGY</sequence>
<dbReference type="PANTHER" id="PTHR30344:SF1">
    <property type="entry name" value="6-PHOSPHOGLUCONOLACTONASE"/>
    <property type="match status" value="1"/>
</dbReference>
<dbReference type="SUPFAM" id="SSF51004">
    <property type="entry name" value="C-terminal (heme d1) domain of cytochrome cd1-nitrite reductase"/>
    <property type="match status" value="1"/>
</dbReference>
<evidence type="ECO:0000313" key="2">
    <source>
        <dbReference type="EMBL" id="MFB5269271.1"/>
    </source>
</evidence>
<evidence type="ECO:0000256" key="1">
    <source>
        <dbReference type="ARBA" id="ARBA00005564"/>
    </source>
</evidence>
<dbReference type="PANTHER" id="PTHR30344">
    <property type="entry name" value="6-PHOSPHOGLUCONOLACTONASE-RELATED"/>
    <property type="match status" value="1"/>
</dbReference>
<protein>
    <submittedName>
        <fullName evidence="2">Lactonase family protein</fullName>
    </submittedName>
</protein>
<dbReference type="Gene3D" id="2.130.10.10">
    <property type="entry name" value="YVTN repeat-like/Quinoprotein amine dehydrogenase"/>
    <property type="match status" value="1"/>
</dbReference>
<gene>
    <name evidence="2" type="ORF">ACE41H_21150</name>
</gene>
<reference evidence="2 3" key="1">
    <citation type="submission" date="2024-09" db="EMBL/GenBank/DDBJ databases">
        <title>Paenibacillus zeirhizospherea sp. nov., isolated from surface of the maize (Zea mays) roots in a horticulture field, Hungary.</title>
        <authorList>
            <person name="Marton D."/>
            <person name="Farkas M."/>
            <person name="Bedics A."/>
            <person name="Toth E."/>
            <person name="Tancsics A."/>
            <person name="Boka K."/>
            <person name="Maroti G."/>
            <person name="Kriszt B."/>
            <person name="Cserhati M."/>
        </authorList>
    </citation>
    <scope>NUCLEOTIDE SEQUENCE [LARGE SCALE GENOMIC DNA]</scope>
    <source>
        <strain evidence="2 3">KCTC 33519</strain>
    </source>
</reference>
<dbReference type="Pfam" id="PF10282">
    <property type="entry name" value="Lactonase"/>
    <property type="match status" value="1"/>
</dbReference>
<dbReference type="InterPro" id="IPR015943">
    <property type="entry name" value="WD40/YVTN_repeat-like_dom_sf"/>
</dbReference>